<reference evidence="2" key="1">
    <citation type="submission" date="2020-08" db="EMBL/GenBank/DDBJ databases">
        <title>Multicomponent nature underlies the extraordinary mechanical properties of spider dragline silk.</title>
        <authorList>
            <person name="Kono N."/>
            <person name="Nakamura H."/>
            <person name="Mori M."/>
            <person name="Yoshida Y."/>
            <person name="Ohtoshi R."/>
            <person name="Malay A.D."/>
            <person name="Moran D.A.P."/>
            <person name="Tomita M."/>
            <person name="Numata K."/>
            <person name="Arakawa K."/>
        </authorList>
    </citation>
    <scope>NUCLEOTIDE SEQUENCE</scope>
</reference>
<dbReference type="AlphaFoldDB" id="A0A8X6P2I0"/>
<evidence type="ECO:0000313" key="3">
    <source>
        <dbReference type="Proteomes" id="UP000887013"/>
    </source>
</evidence>
<evidence type="ECO:0000313" key="2">
    <source>
        <dbReference type="EMBL" id="GFT47924.1"/>
    </source>
</evidence>
<feature type="compositionally biased region" description="Acidic residues" evidence="1">
    <location>
        <begin position="1"/>
        <end position="10"/>
    </location>
</feature>
<dbReference type="EMBL" id="BMAW01064943">
    <property type="protein sequence ID" value="GFT47924.1"/>
    <property type="molecule type" value="Genomic_DNA"/>
</dbReference>
<evidence type="ECO:0000256" key="1">
    <source>
        <dbReference type="SAM" id="MobiDB-lite"/>
    </source>
</evidence>
<feature type="compositionally biased region" description="Basic and acidic residues" evidence="1">
    <location>
        <begin position="19"/>
        <end position="34"/>
    </location>
</feature>
<dbReference type="OrthoDB" id="10349422at2759"/>
<proteinExistence type="predicted"/>
<gene>
    <name evidence="2" type="ORF">NPIL_34081</name>
</gene>
<protein>
    <submittedName>
        <fullName evidence="2">Uncharacterized protein</fullName>
    </submittedName>
</protein>
<accession>A0A8X6P2I0</accession>
<organism evidence="2 3">
    <name type="scientific">Nephila pilipes</name>
    <name type="common">Giant wood spider</name>
    <name type="synonym">Nephila maculata</name>
    <dbReference type="NCBI Taxonomy" id="299642"/>
    <lineage>
        <taxon>Eukaryota</taxon>
        <taxon>Metazoa</taxon>
        <taxon>Ecdysozoa</taxon>
        <taxon>Arthropoda</taxon>
        <taxon>Chelicerata</taxon>
        <taxon>Arachnida</taxon>
        <taxon>Araneae</taxon>
        <taxon>Araneomorphae</taxon>
        <taxon>Entelegynae</taxon>
        <taxon>Araneoidea</taxon>
        <taxon>Nephilidae</taxon>
        <taxon>Nephila</taxon>
    </lineage>
</organism>
<keyword evidence="3" id="KW-1185">Reference proteome</keyword>
<sequence>METIALDESEAVTCSNNDDSSRHGDYSIHPRTDPSRTSTKPRAHDGPNKRRVGPQSWPTPFSAGNAYGFEDRENIKSLLSRALYFIDYDKTMNFKCLIRGPPQNDNYSLFKQMLENCPSSSNSKLISGPLSICMREPKLKTPPQENDLIIFNYLEWVQGLADAGIPKPFRKGWSPSPFLLGIIVDSGLCDRIHSTNIISQSSPLA</sequence>
<dbReference type="Proteomes" id="UP000887013">
    <property type="component" value="Unassembled WGS sequence"/>
</dbReference>
<feature type="region of interest" description="Disordered" evidence="1">
    <location>
        <begin position="1"/>
        <end position="59"/>
    </location>
</feature>
<comment type="caution">
    <text evidence="2">The sequence shown here is derived from an EMBL/GenBank/DDBJ whole genome shotgun (WGS) entry which is preliminary data.</text>
</comment>
<name>A0A8X6P2I0_NEPPI</name>